<name>A0A844ZEJ8_9SPHN</name>
<dbReference type="SUPFAM" id="SSF69618">
    <property type="entry name" value="HemD-like"/>
    <property type="match status" value="1"/>
</dbReference>
<evidence type="ECO:0000259" key="1">
    <source>
        <dbReference type="Pfam" id="PF02602"/>
    </source>
</evidence>
<dbReference type="OrthoDB" id="7424801at2"/>
<dbReference type="InterPro" id="IPR003754">
    <property type="entry name" value="4pyrrol_synth_uPrphyn_synth"/>
</dbReference>
<keyword evidence="3" id="KW-1185">Reference proteome</keyword>
<evidence type="ECO:0000313" key="3">
    <source>
        <dbReference type="Proteomes" id="UP000460290"/>
    </source>
</evidence>
<dbReference type="Proteomes" id="UP000460290">
    <property type="component" value="Unassembled WGS sequence"/>
</dbReference>
<dbReference type="Gene3D" id="3.40.50.10090">
    <property type="match status" value="2"/>
</dbReference>
<organism evidence="2 3">
    <name type="scientific">Pontixanthobacter aestiaquae</name>
    <dbReference type="NCBI Taxonomy" id="1509367"/>
    <lineage>
        <taxon>Bacteria</taxon>
        <taxon>Pseudomonadati</taxon>
        <taxon>Pseudomonadota</taxon>
        <taxon>Alphaproteobacteria</taxon>
        <taxon>Sphingomonadales</taxon>
        <taxon>Erythrobacteraceae</taxon>
        <taxon>Pontixanthobacter</taxon>
    </lineage>
</organism>
<dbReference type="Pfam" id="PF02602">
    <property type="entry name" value="HEM4"/>
    <property type="match status" value="1"/>
</dbReference>
<dbReference type="RefSeq" id="WP_160614448.1">
    <property type="nucleotide sequence ID" value="NZ_JAUFQM010000001.1"/>
</dbReference>
<protein>
    <submittedName>
        <fullName evidence="2">Uroporphyrinogen-III synthase</fullName>
    </submittedName>
</protein>
<dbReference type="CDD" id="cd06578">
    <property type="entry name" value="HemD"/>
    <property type="match status" value="1"/>
</dbReference>
<dbReference type="AlphaFoldDB" id="A0A844ZEJ8"/>
<feature type="domain" description="Tetrapyrrole biosynthesis uroporphyrinogen III synthase" evidence="1">
    <location>
        <begin position="16"/>
        <end position="218"/>
    </location>
</feature>
<dbReference type="GO" id="GO:0033014">
    <property type="term" value="P:tetrapyrrole biosynthetic process"/>
    <property type="evidence" value="ECO:0007669"/>
    <property type="project" value="InterPro"/>
</dbReference>
<accession>A0A844ZEJ8</accession>
<reference evidence="2 3" key="1">
    <citation type="submission" date="2019-12" db="EMBL/GenBank/DDBJ databases">
        <title>Genomic-based taxomic classification of the family Erythrobacteraceae.</title>
        <authorList>
            <person name="Xu L."/>
        </authorList>
    </citation>
    <scope>NUCLEOTIDE SEQUENCE [LARGE SCALE GENOMIC DNA]</scope>
    <source>
        <strain evidence="2 3">KCTC 42006</strain>
    </source>
</reference>
<dbReference type="InterPro" id="IPR036108">
    <property type="entry name" value="4pyrrol_syn_uPrphyn_synt_sf"/>
</dbReference>
<sequence length="226" mass="23999">MHPPIVAIRPEPGLSQTTERASECGLTVSGYPLFEVRPVAWSVPDDRAFDALLLGSANAIRHGGPQLAMLLDNPVYAVGETTARTARNAGFKIGGVGAGGLQTLLDSLAHKEIGFLRLSGRDHVDLTLPRSHSIVDRIVYEARPVSIPKPMATILRDRAIVLLHSAVAAEHFAIECSRLAVQKSNIRIAALGPRIAEAAGEGWEQVAVAGRPSDAALLALAENLCK</sequence>
<evidence type="ECO:0000313" key="2">
    <source>
        <dbReference type="EMBL" id="MXO84179.1"/>
    </source>
</evidence>
<dbReference type="EMBL" id="WTYZ01000001">
    <property type="protein sequence ID" value="MXO84179.1"/>
    <property type="molecule type" value="Genomic_DNA"/>
</dbReference>
<gene>
    <name evidence="2" type="ORF">GRI35_12450</name>
</gene>
<dbReference type="GO" id="GO:0004852">
    <property type="term" value="F:uroporphyrinogen-III synthase activity"/>
    <property type="evidence" value="ECO:0007669"/>
    <property type="project" value="InterPro"/>
</dbReference>
<comment type="caution">
    <text evidence="2">The sequence shown here is derived from an EMBL/GenBank/DDBJ whole genome shotgun (WGS) entry which is preliminary data.</text>
</comment>
<proteinExistence type="predicted"/>